<reference evidence="5 6" key="1">
    <citation type="submission" date="2016-10" db="EMBL/GenBank/DDBJ databases">
        <authorList>
            <person name="de Groot N.N."/>
        </authorList>
    </citation>
    <scope>NUCLEOTIDE SEQUENCE [LARGE SCALE GENOMIC DNA]</scope>
    <source>
        <strain evidence="5 6">DSM 8423</strain>
    </source>
</reference>
<sequence>MIYLFSETGQAALRSFVDRSTLFAFDLDGTLAPIVADPARIEIPKETKEKLIDLNRMATVAIISGRSRTDARNHLGFTPRFLIGNHGAEGLPGREKQEEEFRGQCIKWQKQLERFLPLASESGILIENKGMTLSVHYRRTSNQEAAVMNILEVIGQLKPFPKRIPGKCVENLLPAEAPRKGEALLQIMRHTGCPKALFVGDDATDEDVFRLDHDSILGIRVGCEGSSLAAYCLKDQKEMSDLLGRMVSLKNLYPGGIPFEPYGPP</sequence>
<comment type="function">
    <text evidence="4">Removes the phosphate from trehalose 6-phosphate to produce free trehalose.</text>
</comment>
<dbReference type="RefSeq" id="WP_093882090.1">
    <property type="nucleotide sequence ID" value="NZ_FOBS01000002.1"/>
</dbReference>
<dbReference type="Gene3D" id="3.40.50.1000">
    <property type="entry name" value="HAD superfamily/HAD-like"/>
    <property type="match status" value="1"/>
</dbReference>
<dbReference type="AlphaFoldDB" id="A0A1H7UY56"/>
<evidence type="ECO:0000313" key="6">
    <source>
        <dbReference type="Proteomes" id="UP000198744"/>
    </source>
</evidence>
<comment type="cofactor">
    <cofactor evidence="4">
        <name>Mg(2+)</name>
        <dbReference type="ChEBI" id="CHEBI:18420"/>
    </cofactor>
</comment>
<evidence type="ECO:0000256" key="2">
    <source>
        <dbReference type="ARBA" id="ARBA00008770"/>
    </source>
</evidence>
<proteinExistence type="inferred from homology"/>
<keyword evidence="6" id="KW-1185">Reference proteome</keyword>
<name>A0A1H7UY56_9BACT</name>
<dbReference type="PANTHER" id="PTHR43768:SF3">
    <property type="entry name" value="TREHALOSE 6-PHOSPHATE PHOSPHATASE"/>
    <property type="match status" value="1"/>
</dbReference>
<dbReference type="Pfam" id="PF02358">
    <property type="entry name" value="Trehalose_PPase"/>
    <property type="match status" value="1"/>
</dbReference>
<evidence type="ECO:0000313" key="5">
    <source>
        <dbReference type="EMBL" id="SEM01558.1"/>
    </source>
</evidence>
<dbReference type="NCBIfam" id="TIGR00685">
    <property type="entry name" value="T6PP"/>
    <property type="match status" value="1"/>
</dbReference>
<organism evidence="5 6">
    <name type="scientific">Syntrophus gentianae</name>
    <dbReference type="NCBI Taxonomy" id="43775"/>
    <lineage>
        <taxon>Bacteria</taxon>
        <taxon>Pseudomonadati</taxon>
        <taxon>Thermodesulfobacteriota</taxon>
        <taxon>Syntrophia</taxon>
        <taxon>Syntrophales</taxon>
        <taxon>Syntrophaceae</taxon>
        <taxon>Syntrophus</taxon>
    </lineage>
</organism>
<accession>A0A1H7UY56</accession>
<dbReference type="NCBIfam" id="TIGR01484">
    <property type="entry name" value="HAD-SF-IIB"/>
    <property type="match status" value="1"/>
</dbReference>
<dbReference type="InterPro" id="IPR003337">
    <property type="entry name" value="Trehalose_PPase"/>
</dbReference>
<dbReference type="EC" id="3.1.3.12" evidence="4"/>
<dbReference type="GO" id="GO:0005992">
    <property type="term" value="P:trehalose biosynthetic process"/>
    <property type="evidence" value="ECO:0007669"/>
    <property type="project" value="UniProtKB-UniPathway"/>
</dbReference>
<dbReference type="GO" id="GO:0046872">
    <property type="term" value="F:metal ion binding"/>
    <property type="evidence" value="ECO:0007669"/>
    <property type="project" value="UniProtKB-KW"/>
</dbReference>
<dbReference type="Proteomes" id="UP000198744">
    <property type="component" value="Unassembled WGS sequence"/>
</dbReference>
<dbReference type="STRING" id="43775.SAMN04489760_102169"/>
<dbReference type="InterPro" id="IPR044651">
    <property type="entry name" value="OTSB-like"/>
</dbReference>
<dbReference type="Gene3D" id="3.30.70.1020">
    <property type="entry name" value="Trehalose-6-phosphate phosphatase related protein, domain 2"/>
    <property type="match status" value="1"/>
</dbReference>
<keyword evidence="4" id="KW-0479">Metal-binding</keyword>
<dbReference type="PANTHER" id="PTHR43768">
    <property type="entry name" value="TREHALOSE 6-PHOSPHATE PHOSPHATASE"/>
    <property type="match status" value="1"/>
</dbReference>
<evidence type="ECO:0000256" key="4">
    <source>
        <dbReference type="RuleBase" id="RU361117"/>
    </source>
</evidence>
<comment type="pathway">
    <text evidence="1 4">Glycan biosynthesis; trehalose biosynthesis.</text>
</comment>
<protein>
    <recommendedName>
        <fullName evidence="4">Trehalose 6-phosphate phosphatase</fullName>
        <ecNumber evidence="4">3.1.3.12</ecNumber>
    </recommendedName>
</protein>
<dbReference type="InterPro" id="IPR006379">
    <property type="entry name" value="HAD-SF_hydro_IIB"/>
</dbReference>
<dbReference type="SUPFAM" id="SSF56784">
    <property type="entry name" value="HAD-like"/>
    <property type="match status" value="1"/>
</dbReference>
<gene>
    <name evidence="5" type="ORF">SAMN04489760_102169</name>
</gene>
<dbReference type="EMBL" id="FOBS01000002">
    <property type="protein sequence ID" value="SEM01558.1"/>
    <property type="molecule type" value="Genomic_DNA"/>
</dbReference>
<dbReference type="UniPathway" id="UPA00299"/>
<keyword evidence="3 4" id="KW-0378">Hydrolase</keyword>
<dbReference type="OrthoDB" id="414934at2"/>
<comment type="catalytic activity">
    <reaction evidence="4">
        <text>alpha,alpha-trehalose 6-phosphate + H2O = alpha,alpha-trehalose + phosphate</text>
        <dbReference type="Rhea" id="RHEA:23420"/>
        <dbReference type="ChEBI" id="CHEBI:15377"/>
        <dbReference type="ChEBI" id="CHEBI:16551"/>
        <dbReference type="ChEBI" id="CHEBI:43474"/>
        <dbReference type="ChEBI" id="CHEBI:58429"/>
        <dbReference type="EC" id="3.1.3.12"/>
    </reaction>
</comment>
<evidence type="ECO:0000256" key="3">
    <source>
        <dbReference type="ARBA" id="ARBA00022801"/>
    </source>
</evidence>
<evidence type="ECO:0000256" key="1">
    <source>
        <dbReference type="ARBA" id="ARBA00005199"/>
    </source>
</evidence>
<comment type="similarity">
    <text evidence="2 4">Belongs to the trehalose phosphatase family.</text>
</comment>
<keyword evidence="4" id="KW-0460">Magnesium</keyword>
<dbReference type="InterPro" id="IPR036412">
    <property type="entry name" value="HAD-like_sf"/>
</dbReference>
<dbReference type="InterPro" id="IPR023214">
    <property type="entry name" value="HAD_sf"/>
</dbReference>
<dbReference type="GO" id="GO:0004805">
    <property type="term" value="F:trehalose-phosphatase activity"/>
    <property type="evidence" value="ECO:0007669"/>
    <property type="project" value="UniProtKB-EC"/>
</dbReference>